<name>A0AAV7LKU3_PLEWA</name>
<keyword evidence="3" id="KW-1185">Reference proteome</keyword>
<organism evidence="2 3">
    <name type="scientific">Pleurodeles waltl</name>
    <name type="common">Iberian ribbed newt</name>
    <dbReference type="NCBI Taxonomy" id="8319"/>
    <lineage>
        <taxon>Eukaryota</taxon>
        <taxon>Metazoa</taxon>
        <taxon>Chordata</taxon>
        <taxon>Craniata</taxon>
        <taxon>Vertebrata</taxon>
        <taxon>Euteleostomi</taxon>
        <taxon>Amphibia</taxon>
        <taxon>Batrachia</taxon>
        <taxon>Caudata</taxon>
        <taxon>Salamandroidea</taxon>
        <taxon>Salamandridae</taxon>
        <taxon>Pleurodelinae</taxon>
        <taxon>Pleurodeles</taxon>
    </lineage>
</organism>
<accession>A0AAV7LKU3</accession>
<comment type="caution">
    <text evidence="2">The sequence shown here is derived from an EMBL/GenBank/DDBJ whole genome shotgun (WGS) entry which is preliminary data.</text>
</comment>
<evidence type="ECO:0000256" key="1">
    <source>
        <dbReference type="SAM" id="MobiDB-lite"/>
    </source>
</evidence>
<dbReference type="Proteomes" id="UP001066276">
    <property type="component" value="Chromosome 11"/>
</dbReference>
<sequence>MGRCQARPQAEDGGPWAREPKRADVERVGKREQRMRDGGGPEHWMSLLLLVLLVSMVRACIPEGPEEAQLWPEFGRWYYREHQFKCRR</sequence>
<proteinExistence type="predicted"/>
<protein>
    <submittedName>
        <fullName evidence="2">Uncharacterized protein</fullName>
    </submittedName>
</protein>
<reference evidence="2" key="1">
    <citation type="journal article" date="2022" name="bioRxiv">
        <title>Sequencing and chromosome-scale assembly of the giantPleurodeles waltlgenome.</title>
        <authorList>
            <person name="Brown T."/>
            <person name="Elewa A."/>
            <person name="Iarovenko S."/>
            <person name="Subramanian E."/>
            <person name="Araus A.J."/>
            <person name="Petzold A."/>
            <person name="Susuki M."/>
            <person name="Suzuki K.-i.T."/>
            <person name="Hayashi T."/>
            <person name="Toyoda A."/>
            <person name="Oliveira C."/>
            <person name="Osipova E."/>
            <person name="Leigh N.D."/>
            <person name="Simon A."/>
            <person name="Yun M.H."/>
        </authorList>
    </citation>
    <scope>NUCLEOTIDE SEQUENCE</scope>
    <source>
        <strain evidence="2">20211129_DDA</strain>
        <tissue evidence="2">Liver</tissue>
    </source>
</reference>
<dbReference type="AlphaFoldDB" id="A0AAV7LKU3"/>
<evidence type="ECO:0000313" key="2">
    <source>
        <dbReference type="EMBL" id="KAJ1091657.1"/>
    </source>
</evidence>
<gene>
    <name evidence="2" type="ORF">NDU88_004774</name>
</gene>
<feature type="compositionally biased region" description="Basic and acidic residues" evidence="1">
    <location>
        <begin position="18"/>
        <end position="38"/>
    </location>
</feature>
<evidence type="ECO:0000313" key="3">
    <source>
        <dbReference type="Proteomes" id="UP001066276"/>
    </source>
</evidence>
<feature type="region of interest" description="Disordered" evidence="1">
    <location>
        <begin position="1"/>
        <end position="38"/>
    </location>
</feature>
<dbReference type="EMBL" id="JANPWB010000015">
    <property type="protein sequence ID" value="KAJ1091657.1"/>
    <property type="molecule type" value="Genomic_DNA"/>
</dbReference>